<name>A0A561D7Q3_9BACI</name>
<dbReference type="EMBL" id="VIVN01000007">
    <property type="protein sequence ID" value="TWD99374.1"/>
    <property type="molecule type" value="Genomic_DNA"/>
</dbReference>
<dbReference type="RefSeq" id="WP_144565953.1">
    <property type="nucleotide sequence ID" value="NZ_VIVN01000007.1"/>
</dbReference>
<reference evidence="1 2" key="1">
    <citation type="submission" date="2019-06" db="EMBL/GenBank/DDBJ databases">
        <title>Sorghum-associated microbial communities from plants grown in Nebraska, USA.</title>
        <authorList>
            <person name="Schachtman D."/>
        </authorList>
    </citation>
    <scope>NUCLEOTIDE SEQUENCE [LARGE SCALE GENOMIC DNA]</scope>
    <source>
        <strain evidence="1 2">2482</strain>
    </source>
</reference>
<proteinExistence type="predicted"/>
<sequence>MSKKKTEQPITYTGMVMNPSVQESMILDELMRKFQSAKRYLRERIFDGLDRKEAVAKAKPLFLNNSRYMRDAFLEAEASISSQIELLPLYVEQYRNSIQKIKKQVERIQHSKKFNKDDLIQYKQSRIKKSTKKMNYYQYHIQNDSVPKIVDGTNKKILLLNKHKITKQEWVNSRTNALFSRGEASKGGNENIKLMYLQNSLIEMNVLNPLSSKRNDRLRFEVQYSEKHILTILPHLTTQNAYSVRIMREDKKYYVHLTFDQKIESPHDFSKGCAGIDINPDNLSVSIVHPNGNFRISRVFWMNDVNSVRADKRNCIIGNTVASVIDWVKSNGIEIIAIEDIYFKNDLSKNTKFNRVSSNFVYRKMVTAFISKCIKEKVSLAQVPAYYSSLIGRVKYQKPYGLSIHQSAAFVLARRAMGYEEKIPKQMMSVLFAKEAKKGHPLSNLFKHWKKVQAWVFTLKERAFQHGQQYKHWNMDDFILFASLPRK</sequence>
<evidence type="ECO:0000313" key="2">
    <source>
        <dbReference type="Proteomes" id="UP000319671"/>
    </source>
</evidence>
<organism evidence="1 2">
    <name type="scientific">Neobacillus bataviensis</name>
    <dbReference type="NCBI Taxonomy" id="220685"/>
    <lineage>
        <taxon>Bacteria</taxon>
        <taxon>Bacillati</taxon>
        <taxon>Bacillota</taxon>
        <taxon>Bacilli</taxon>
        <taxon>Bacillales</taxon>
        <taxon>Bacillaceae</taxon>
        <taxon>Neobacillus</taxon>
    </lineage>
</organism>
<dbReference type="AlphaFoldDB" id="A0A561D7Q3"/>
<accession>A0A561D7Q3</accession>
<keyword evidence="2" id="KW-1185">Reference proteome</keyword>
<evidence type="ECO:0000313" key="1">
    <source>
        <dbReference type="EMBL" id="TWD99374.1"/>
    </source>
</evidence>
<dbReference type="Proteomes" id="UP000319671">
    <property type="component" value="Unassembled WGS sequence"/>
</dbReference>
<gene>
    <name evidence="1" type="ORF">FB550_1079</name>
</gene>
<protein>
    <submittedName>
        <fullName evidence="1">Putative transposase</fullName>
    </submittedName>
</protein>
<comment type="caution">
    <text evidence="1">The sequence shown here is derived from an EMBL/GenBank/DDBJ whole genome shotgun (WGS) entry which is preliminary data.</text>
</comment>